<evidence type="ECO:0000256" key="1">
    <source>
        <dbReference type="ARBA" id="ARBA00004173"/>
    </source>
</evidence>
<proteinExistence type="predicted"/>
<dbReference type="Gene3D" id="3.30.1360.120">
    <property type="entry name" value="Probable tRNA modification gtpase trme, domain 1"/>
    <property type="match status" value="1"/>
</dbReference>
<dbReference type="InterPro" id="IPR017703">
    <property type="entry name" value="YgfZ/GCV_T_CS"/>
</dbReference>
<dbReference type="PANTHER" id="PTHR22602:SF0">
    <property type="entry name" value="TRANSFERASE CAF17, MITOCHONDRIAL-RELATED"/>
    <property type="match status" value="1"/>
</dbReference>
<evidence type="ECO:0000256" key="3">
    <source>
        <dbReference type="ARBA" id="ARBA00023128"/>
    </source>
</evidence>
<feature type="non-terminal residue" evidence="4">
    <location>
        <position position="384"/>
    </location>
</feature>
<dbReference type="Proteomes" id="UP000243686">
    <property type="component" value="Unassembled WGS sequence"/>
</dbReference>
<dbReference type="InterPro" id="IPR027266">
    <property type="entry name" value="TrmE/GcvT-like"/>
</dbReference>
<dbReference type="NCBIfam" id="TIGR03317">
    <property type="entry name" value="ygfZ_signature"/>
    <property type="match status" value="1"/>
</dbReference>
<dbReference type="EMBL" id="KV892873">
    <property type="protein sequence ID" value="OON20070.1"/>
    <property type="molecule type" value="Genomic_DNA"/>
</dbReference>
<accession>A0A1S8X033</accession>
<gene>
    <name evidence="4" type="ORF">X801_04055</name>
</gene>
<evidence type="ECO:0000313" key="4">
    <source>
        <dbReference type="EMBL" id="OON20070.1"/>
    </source>
</evidence>
<keyword evidence="5" id="KW-1185">Reference proteome</keyword>
<name>A0A1S8X033_OPIVI</name>
<evidence type="ECO:0000256" key="2">
    <source>
        <dbReference type="ARBA" id="ARBA00022946"/>
    </source>
</evidence>
<reference evidence="4 5" key="1">
    <citation type="submission" date="2015-03" db="EMBL/GenBank/DDBJ databases">
        <title>Draft genome of the nematode, Opisthorchis viverrini.</title>
        <authorList>
            <person name="Mitreva M."/>
        </authorList>
    </citation>
    <scope>NUCLEOTIDE SEQUENCE [LARGE SCALE GENOMIC DNA]</scope>
    <source>
        <strain evidence="4">Khon Kaen</strain>
    </source>
</reference>
<dbReference type="GO" id="GO:0016226">
    <property type="term" value="P:iron-sulfur cluster assembly"/>
    <property type="evidence" value="ECO:0007669"/>
    <property type="project" value="TreeGrafter"/>
</dbReference>
<keyword evidence="2" id="KW-0809">Transit peptide</keyword>
<comment type="subcellular location">
    <subcellularLocation>
        <location evidence="1">Mitochondrion</location>
    </subcellularLocation>
</comment>
<dbReference type="AlphaFoldDB" id="A0A1S8X033"/>
<evidence type="ECO:0000313" key="5">
    <source>
        <dbReference type="Proteomes" id="UP000243686"/>
    </source>
</evidence>
<dbReference type="InterPro" id="IPR045179">
    <property type="entry name" value="YgfZ/GcvT"/>
</dbReference>
<keyword evidence="3" id="KW-0496">Mitochondrion</keyword>
<organism evidence="4 5">
    <name type="scientific">Opisthorchis viverrini</name>
    <name type="common">Southeast Asian liver fluke</name>
    <dbReference type="NCBI Taxonomy" id="6198"/>
    <lineage>
        <taxon>Eukaryota</taxon>
        <taxon>Metazoa</taxon>
        <taxon>Spiralia</taxon>
        <taxon>Lophotrochozoa</taxon>
        <taxon>Platyhelminthes</taxon>
        <taxon>Trematoda</taxon>
        <taxon>Digenea</taxon>
        <taxon>Opisthorchiida</taxon>
        <taxon>Opisthorchiata</taxon>
        <taxon>Opisthorchiidae</taxon>
        <taxon>Opisthorchis</taxon>
    </lineage>
</organism>
<dbReference type="SUPFAM" id="SSF103025">
    <property type="entry name" value="Folate-binding domain"/>
    <property type="match status" value="1"/>
</dbReference>
<dbReference type="PANTHER" id="PTHR22602">
    <property type="entry name" value="TRANSFERASE CAF17, MITOCHONDRIAL-RELATED"/>
    <property type="match status" value="1"/>
</dbReference>
<dbReference type="GO" id="GO:0005759">
    <property type="term" value="C:mitochondrial matrix"/>
    <property type="evidence" value="ECO:0007669"/>
    <property type="project" value="TreeGrafter"/>
</dbReference>
<sequence>MLKIFHAFACNPCWSVRQRFLSTARLASRSLLRIQGDTVETFLQGLVTNDVMYISRPGSFMYTFLLNIKGRILTDAFIYHLQCHESRKSLYLLELDSTQSEEMIKYLARYNLRKKARLFTFISVQIEHETDIAVWVAMPSHKNAPLTDSHSWSPIKSTSNAPLFGRDLLFYAPDPRATAGWSGRVLLKKGVQADSLFMGTTVSPLDIDLYHRARWRLGLPEGSTELILGETLPLEANGDLSGAVSFSKGCYIGQELTTRTRFTGVVRRRYVPVRLVLSDSTVDPKLPVGCHPVNASIYRLSSVENDLQNPKARPVGWLRSFITENNPCSAMDGFALLRLTEVSTNTPLVAVSLENSDKEMFRLLVTPYAPSWWAQEIAPDFERC</sequence>
<protein>
    <submittedName>
        <fullName evidence="4">Glycine cleavage T-protein</fullName>
    </submittedName>
</protein>